<dbReference type="PANTHER" id="PTHR11576">
    <property type="entry name" value="ZONA PELLUCIDA SPERM-BINDING PROTEIN 3"/>
    <property type="match status" value="1"/>
</dbReference>
<accession>A0ABN9GS94</accession>
<dbReference type="EMBL" id="CATNWA010019257">
    <property type="protein sequence ID" value="CAI9612215.1"/>
    <property type="molecule type" value="Genomic_DNA"/>
</dbReference>
<keyword evidence="2" id="KW-1185">Reference proteome</keyword>
<organism evidence="1 2">
    <name type="scientific">Staurois parvus</name>
    <dbReference type="NCBI Taxonomy" id="386267"/>
    <lineage>
        <taxon>Eukaryota</taxon>
        <taxon>Metazoa</taxon>
        <taxon>Chordata</taxon>
        <taxon>Craniata</taxon>
        <taxon>Vertebrata</taxon>
        <taxon>Euteleostomi</taxon>
        <taxon>Amphibia</taxon>
        <taxon>Batrachia</taxon>
        <taxon>Anura</taxon>
        <taxon>Neobatrachia</taxon>
        <taxon>Ranoidea</taxon>
        <taxon>Ranidae</taxon>
        <taxon>Staurois</taxon>
    </lineage>
</organism>
<dbReference type="Gene3D" id="2.60.40.3210">
    <property type="entry name" value="Zona pellucida, ZP-N domain"/>
    <property type="match status" value="1"/>
</dbReference>
<name>A0ABN9GS94_9NEOB</name>
<reference evidence="1" key="1">
    <citation type="submission" date="2023-05" db="EMBL/GenBank/DDBJ databases">
        <authorList>
            <person name="Stuckert A."/>
        </authorList>
    </citation>
    <scope>NUCLEOTIDE SEQUENCE</scope>
</reference>
<gene>
    <name evidence="1" type="ORF">SPARVUS_LOCUS14672792</name>
</gene>
<dbReference type="Proteomes" id="UP001162483">
    <property type="component" value="Unassembled WGS sequence"/>
</dbReference>
<sequence>MIRDWVIYTTNLTYSPTSSIPIIRTNPAVVPIMCFYYRHGNVSSQAIKPTWVPFSTTVSSEERLSFSLVLMTEDWSGPRVLPSTSLEIVSTYRPLWILRTKLP</sequence>
<evidence type="ECO:0000313" key="1">
    <source>
        <dbReference type="EMBL" id="CAI9612215.1"/>
    </source>
</evidence>
<proteinExistence type="predicted"/>
<evidence type="ECO:0000313" key="2">
    <source>
        <dbReference type="Proteomes" id="UP001162483"/>
    </source>
</evidence>
<comment type="caution">
    <text evidence="1">The sequence shown here is derived from an EMBL/GenBank/DDBJ whole genome shotgun (WGS) entry which is preliminary data.</text>
</comment>
<dbReference type="PANTHER" id="PTHR11576:SF2">
    <property type="entry name" value="ZONA PELLUCIDA SPERM-BINDING PROTEIN 3"/>
    <property type="match status" value="1"/>
</dbReference>
<protein>
    <submittedName>
        <fullName evidence="1">Uncharacterized protein</fullName>
    </submittedName>
</protein>